<dbReference type="PANTHER" id="PTHR11086">
    <property type="entry name" value="DEOXYCYTIDYLATE DEAMINASE-RELATED"/>
    <property type="match status" value="1"/>
</dbReference>
<evidence type="ECO:0000259" key="9">
    <source>
        <dbReference type="PROSITE" id="PS51747"/>
    </source>
</evidence>
<dbReference type="SUPFAM" id="SSF53927">
    <property type="entry name" value="Cytidine deaminase-like"/>
    <property type="match status" value="2"/>
</dbReference>
<feature type="domain" description="CMP/dCMP-type deaminase" evidence="9">
    <location>
        <begin position="248"/>
        <end position="400"/>
    </location>
</feature>
<evidence type="ECO:0000256" key="4">
    <source>
        <dbReference type="ARBA" id="ARBA00022801"/>
    </source>
</evidence>
<evidence type="ECO:0000256" key="2">
    <source>
        <dbReference type="ARBA" id="ARBA00022723"/>
    </source>
</evidence>
<accession>A0ABN8SHX1</accession>
<dbReference type="InterPro" id="IPR016192">
    <property type="entry name" value="APOBEC/CMP_deaminase_Zn-bd"/>
</dbReference>
<dbReference type="InterPro" id="IPR002125">
    <property type="entry name" value="CMP_dCMP_dom"/>
</dbReference>
<evidence type="ECO:0000256" key="7">
    <source>
        <dbReference type="ARBA" id="ARBA00041763"/>
    </source>
</evidence>
<keyword evidence="3" id="KW-0545">Nucleotide biosynthesis</keyword>
<evidence type="ECO:0000313" key="10">
    <source>
        <dbReference type="EMBL" id="CAH3189348.1"/>
    </source>
</evidence>
<feature type="domain" description="CMP/dCMP-type deaminase" evidence="9">
    <location>
        <begin position="15"/>
        <end position="162"/>
    </location>
</feature>
<comment type="similarity">
    <text evidence="1">Belongs to the cytidine and deoxycytidylate deaminase family.</text>
</comment>
<evidence type="ECO:0000256" key="3">
    <source>
        <dbReference type="ARBA" id="ARBA00022727"/>
    </source>
</evidence>
<evidence type="ECO:0000256" key="5">
    <source>
        <dbReference type="ARBA" id="ARBA00022833"/>
    </source>
</evidence>
<name>A0ABN8SHX1_9CNID</name>
<evidence type="ECO:0000256" key="6">
    <source>
        <dbReference type="ARBA" id="ARBA00038938"/>
    </source>
</evidence>
<feature type="region of interest" description="Disordered" evidence="8">
    <location>
        <begin position="433"/>
        <end position="463"/>
    </location>
</feature>
<keyword evidence="2" id="KW-0479">Metal-binding</keyword>
<dbReference type="Pfam" id="PF00383">
    <property type="entry name" value="dCMP_cyt_deam_1"/>
    <property type="match status" value="2"/>
</dbReference>
<keyword evidence="11" id="KW-1185">Reference proteome</keyword>
<evidence type="ECO:0000256" key="1">
    <source>
        <dbReference type="ARBA" id="ARBA00006576"/>
    </source>
</evidence>
<comment type="caution">
    <text evidence="10">The sequence shown here is derived from an EMBL/GenBank/DDBJ whole genome shotgun (WGS) entry which is preliminary data.</text>
</comment>
<dbReference type="PROSITE" id="PS51747">
    <property type="entry name" value="CYT_DCMP_DEAMINASES_2"/>
    <property type="match status" value="2"/>
</dbReference>
<keyword evidence="4" id="KW-0378">Hydrolase</keyword>
<keyword evidence="5" id="KW-0862">Zinc</keyword>
<dbReference type="EC" id="3.5.4.12" evidence="6"/>
<dbReference type="InterPro" id="IPR016193">
    <property type="entry name" value="Cytidine_deaminase-like"/>
</dbReference>
<dbReference type="Proteomes" id="UP001159405">
    <property type="component" value="Unassembled WGS sequence"/>
</dbReference>
<organism evidence="10 11">
    <name type="scientific">Porites lobata</name>
    <dbReference type="NCBI Taxonomy" id="104759"/>
    <lineage>
        <taxon>Eukaryota</taxon>
        <taxon>Metazoa</taxon>
        <taxon>Cnidaria</taxon>
        <taxon>Anthozoa</taxon>
        <taxon>Hexacorallia</taxon>
        <taxon>Scleractinia</taxon>
        <taxon>Fungiina</taxon>
        <taxon>Poritidae</taxon>
        <taxon>Porites</taxon>
    </lineage>
</organism>
<dbReference type="PANTHER" id="PTHR11086:SF18">
    <property type="entry name" value="DEOXYCYTIDYLATE DEAMINASE"/>
    <property type="match status" value="1"/>
</dbReference>
<reference evidence="10 11" key="1">
    <citation type="submission" date="2022-05" db="EMBL/GenBank/DDBJ databases">
        <authorList>
            <consortium name="Genoscope - CEA"/>
            <person name="William W."/>
        </authorList>
    </citation>
    <scope>NUCLEOTIDE SEQUENCE [LARGE SCALE GENOMIC DNA]</scope>
</reference>
<dbReference type="PROSITE" id="PS00903">
    <property type="entry name" value="CYT_DCMP_DEAMINASES_1"/>
    <property type="match status" value="2"/>
</dbReference>
<gene>
    <name evidence="10" type="ORF">PLOB_00043590</name>
</gene>
<evidence type="ECO:0000313" key="11">
    <source>
        <dbReference type="Proteomes" id="UP001159405"/>
    </source>
</evidence>
<dbReference type="InterPro" id="IPR015517">
    <property type="entry name" value="dCMP_deaminase-rel"/>
</dbReference>
<proteinExistence type="inferred from homology"/>
<dbReference type="Gene3D" id="3.40.140.10">
    <property type="entry name" value="Cytidine Deaminase, domain 2"/>
    <property type="match status" value="2"/>
</dbReference>
<evidence type="ECO:0000256" key="8">
    <source>
        <dbReference type="SAM" id="MobiDB-lite"/>
    </source>
</evidence>
<sequence length="463" mass="52404">MAEAASNGYDEFPDNTDVMWMKMALMAASRAEVTEHAKGKPSVGCVIRRSRNRGPPAVLAVGWNGFLPNTPEGELEEIKGRRFKESRAAKDRDNALTAELGLHAETNALQYCSESSEMATIYTTHVPCYNCAKQLVAHKVGRVFYLFWMKDCETSIELFEKFDITCVAFGKRDEVLWDFSAFFLTDRKIVQGSTVPQTSLEEYQYFLDSRDIKHLEEVRQYSFGRELELTNRETAEEESNNHDNFPGDSDVMWMKMALMAASRAEIPRETADMPSVGCVIRRSRTRGSPAVLAVGWNGFLPNTAEEELKEIKGRSFKGENADQKRDNALTAELGLHAETNALQYCSENPEMATVYVTHMPCYDCAKQLVAHKVGRVFYLYCTTYSEGDHEPRTIRLFKKFNISCIAFNKRDRVLEDFSKSFLEHRGILRGNTDAATPPESCPSFLDSRDSKPLPASQTLYTHV</sequence>
<dbReference type="EMBL" id="CALNXK010000711">
    <property type="protein sequence ID" value="CAH3189348.1"/>
    <property type="molecule type" value="Genomic_DNA"/>
</dbReference>
<protein>
    <recommendedName>
        <fullName evidence="7">dCMP deaminase</fullName>
        <ecNumber evidence="6">3.5.4.12</ecNumber>
    </recommendedName>
    <alternativeName>
        <fullName evidence="7">dCMP deaminase</fullName>
    </alternativeName>
</protein>